<comment type="caution">
    <text evidence="1">The sequence shown here is derived from an EMBL/GenBank/DDBJ whole genome shotgun (WGS) entry which is preliminary data.</text>
</comment>
<name>A0A845PUX9_9FLAO</name>
<protein>
    <submittedName>
        <fullName evidence="1">Uncharacterized protein</fullName>
    </submittedName>
</protein>
<dbReference type="Proteomes" id="UP000553459">
    <property type="component" value="Unassembled WGS sequence"/>
</dbReference>
<evidence type="ECO:0000313" key="1">
    <source>
        <dbReference type="EMBL" id="NAW51634.1"/>
    </source>
</evidence>
<reference evidence="1 2" key="1">
    <citation type="submission" date="2019-11" db="EMBL/GenBank/DDBJ databases">
        <title>Characterization of Elizabethkingia argenteiflava sp. nov., isolated from inner surface of Soybean Pods.</title>
        <authorList>
            <person name="Mo S."/>
        </authorList>
    </citation>
    <scope>NUCLEOTIDE SEQUENCE [LARGE SCALE GENOMIC DNA]</scope>
    <source>
        <strain evidence="1 2">YB22</strain>
    </source>
</reference>
<accession>A0A845PUX9</accession>
<organism evidence="1 2">
    <name type="scientific">Elizabethkingia argenteiflava</name>
    <dbReference type="NCBI Taxonomy" id="2681556"/>
    <lineage>
        <taxon>Bacteria</taxon>
        <taxon>Pseudomonadati</taxon>
        <taxon>Bacteroidota</taxon>
        <taxon>Flavobacteriia</taxon>
        <taxon>Flavobacteriales</taxon>
        <taxon>Weeksellaceae</taxon>
        <taxon>Elizabethkingia</taxon>
    </lineage>
</organism>
<gene>
    <name evidence="1" type="ORF">GNY06_09685</name>
</gene>
<proteinExistence type="predicted"/>
<keyword evidence="2" id="KW-1185">Reference proteome</keyword>
<dbReference type="AlphaFoldDB" id="A0A845PUX9"/>
<dbReference type="RefSeq" id="WP_166519901.1">
    <property type="nucleotide sequence ID" value="NZ_JAAABJ010000589.1"/>
</dbReference>
<sequence length="155" mass="18271">MDYHQEKLQEYKFEDYSLTLNFETFKDAEQYAKEYKGKLIEVGFKDGADNPMPDDSARLIPSRTVFKVELPSQYEVIYSHDERFQELAHLILEGLKQIKGDIAPEDWIADQNIAPDDRIIILKDGEINTVTTRERIKFLMRGKLYEVAVQRFKYL</sequence>
<evidence type="ECO:0000313" key="2">
    <source>
        <dbReference type="Proteomes" id="UP000553459"/>
    </source>
</evidence>
<dbReference type="EMBL" id="JAAABJ010000589">
    <property type="protein sequence ID" value="NAW51634.1"/>
    <property type="molecule type" value="Genomic_DNA"/>
</dbReference>